<proteinExistence type="predicted"/>
<feature type="compositionally biased region" description="Polar residues" evidence="1">
    <location>
        <begin position="61"/>
        <end position="70"/>
    </location>
</feature>
<reference evidence="2 3" key="1">
    <citation type="submission" date="2014-04" db="EMBL/GenBank/DDBJ databases">
        <title>Evolutionary Origins and Diversification of the Mycorrhizal Mutualists.</title>
        <authorList>
            <consortium name="DOE Joint Genome Institute"/>
            <consortium name="Mycorrhizal Genomics Consortium"/>
            <person name="Kohler A."/>
            <person name="Kuo A."/>
            <person name="Nagy L.G."/>
            <person name="Floudas D."/>
            <person name="Copeland A."/>
            <person name="Barry K.W."/>
            <person name="Cichocki N."/>
            <person name="Veneault-Fourrey C."/>
            <person name="LaButti K."/>
            <person name="Lindquist E.A."/>
            <person name="Lipzen A."/>
            <person name="Lundell T."/>
            <person name="Morin E."/>
            <person name="Murat C."/>
            <person name="Riley R."/>
            <person name="Ohm R."/>
            <person name="Sun H."/>
            <person name="Tunlid A."/>
            <person name="Henrissat B."/>
            <person name="Grigoriev I.V."/>
            <person name="Hibbett D.S."/>
            <person name="Martin F."/>
        </authorList>
    </citation>
    <scope>NUCLEOTIDE SEQUENCE [LARGE SCALE GENOMIC DNA]</scope>
    <source>
        <strain evidence="2 3">FD-317 M1</strain>
    </source>
</reference>
<evidence type="ECO:0000313" key="3">
    <source>
        <dbReference type="Proteomes" id="UP000053593"/>
    </source>
</evidence>
<dbReference type="Proteomes" id="UP000053593">
    <property type="component" value="Unassembled WGS sequence"/>
</dbReference>
<feature type="compositionally biased region" description="Basic and acidic residues" evidence="1">
    <location>
        <begin position="71"/>
        <end position="85"/>
    </location>
</feature>
<sequence>MYPSSSFQLFDNPLPRWKTSSRNDAQFPEINSSHEVDRSAMKPICFFANYLWDSSRRNETGALSYSNTRSDTSHDSVLLREDVGP</sequence>
<dbReference type="AlphaFoldDB" id="A0A0D0AZ04"/>
<evidence type="ECO:0000313" key="2">
    <source>
        <dbReference type="EMBL" id="KIK55965.1"/>
    </source>
</evidence>
<name>A0A0D0AZ04_9AGAR</name>
<organism evidence="2 3">
    <name type="scientific">Collybiopsis luxurians FD-317 M1</name>
    <dbReference type="NCBI Taxonomy" id="944289"/>
    <lineage>
        <taxon>Eukaryota</taxon>
        <taxon>Fungi</taxon>
        <taxon>Dikarya</taxon>
        <taxon>Basidiomycota</taxon>
        <taxon>Agaricomycotina</taxon>
        <taxon>Agaricomycetes</taxon>
        <taxon>Agaricomycetidae</taxon>
        <taxon>Agaricales</taxon>
        <taxon>Marasmiineae</taxon>
        <taxon>Omphalotaceae</taxon>
        <taxon>Collybiopsis</taxon>
        <taxon>Collybiopsis luxurians</taxon>
    </lineage>
</organism>
<evidence type="ECO:0000256" key="1">
    <source>
        <dbReference type="SAM" id="MobiDB-lite"/>
    </source>
</evidence>
<feature type="region of interest" description="Disordered" evidence="1">
    <location>
        <begin position="61"/>
        <end position="85"/>
    </location>
</feature>
<dbReference type="EMBL" id="KN834801">
    <property type="protein sequence ID" value="KIK55965.1"/>
    <property type="molecule type" value="Genomic_DNA"/>
</dbReference>
<gene>
    <name evidence="2" type="ORF">GYMLUDRAFT_47434</name>
</gene>
<keyword evidence="3" id="KW-1185">Reference proteome</keyword>
<dbReference type="HOGENOM" id="CLU_2512868_0_0_1"/>
<accession>A0A0D0AZ04</accession>
<protein>
    <submittedName>
        <fullName evidence="2">Uncharacterized protein</fullName>
    </submittedName>
</protein>